<name>A0A4S3J860_9EURO</name>
<keyword evidence="5" id="KW-0964">Secreted</keyword>
<dbReference type="EMBL" id="SOSA01000455">
    <property type="protein sequence ID" value="THC91022.1"/>
    <property type="molecule type" value="Genomic_DNA"/>
</dbReference>
<dbReference type="InterPro" id="IPR036852">
    <property type="entry name" value="Peptidase_S8/S53_dom_sf"/>
</dbReference>
<organism evidence="18 19">
    <name type="scientific">Aspergillus tanneri</name>
    <dbReference type="NCBI Taxonomy" id="1220188"/>
    <lineage>
        <taxon>Eukaryota</taxon>
        <taxon>Fungi</taxon>
        <taxon>Dikarya</taxon>
        <taxon>Ascomycota</taxon>
        <taxon>Pezizomycotina</taxon>
        <taxon>Eurotiomycetes</taxon>
        <taxon>Eurotiomycetidae</taxon>
        <taxon>Eurotiales</taxon>
        <taxon>Aspergillaceae</taxon>
        <taxon>Aspergillus</taxon>
        <taxon>Aspergillus subgen. Circumdati</taxon>
    </lineage>
</organism>
<dbReference type="GO" id="GO:0006508">
    <property type="term" value="P:proteolysis"/>
    <property type="evidence" value="ECO:0007669"/>
    <property type="project" value="UniProtKB-KW"/>
</dbReference>
<keyword evidence="6 15" id="KW-0645">Protease</keyword>
<dbReference type="PANTHER" id="PTHR14218:SF39">
    <property type="entry name" value="PEPTIDASE S53 DOMAIN-CONTAINING PROTEIN"/>
    <property type="match status" value="1"/>
</dbReference>
<feature type="binding site" evidence="15">
    <location>
        <position position="611"/>
    </location>
    <ligand>
        <name>Ca(2+)</name>
        <dbReference type="ChEBI" id="CHEBI:29108"/>
    </ligand>
</feature>
<dbReference type="InterPro" id="IPR030400">
    <property type="entry name" value="Sedolisin_dom"/>
</dbReference>
<keyword evidence="19" id="KW-1185">Reference proteome</keyword>
<keyword evidence="10 15" id="KW-0720">Serine protease</keyword>
<comment type="subcellular location">
    <subcellularLocation>
        <location evidence="3">Secreted</location>
        <location evidence="3">Extracellular space</location>
    </subcellularLocation>
</comment>
<dbReference type="VEuPathDB" id="FungiDB:EYZ11_009504"/>
<dbReference type="AlphaFoldDB" id="A0A4S3J860"/>
<comment type="cofactor">
    <cofactor evidence="15">
        <name>Ca(2+)</name>
        <dbReference type="ChEBI" id="CHEBI:29108"/>
    </cofactor>
    <text evidence="15">Binds 1 Ca(2+) ion per subunit.</text>
</comment>
<dbReference type="InterPro" id="IPR050819">
    <property type="entry name" value="Tripeptidyl-peptidase_I"/>
</dbReference>
<feature type="chain" id="PRO_5020317912" description="tripeptidyl-peptidase II" evidence="16">
    <location>
        <begin position="24"/>
        <end position="750"/>
    </location>
</feature>
<feature type="binding site" evidence="15">
    <location>
        <position position="591"/>
    </location>
    <ligand>
        <name>Ca(2+)</name>
        <dbReference type="ChEBI" id="CHEBI:29108"/>
    </ligand>
</feature>
<dbReference type="GO" id="GO:0004252">
    <property type="term" value="F:serine-type endopeptidase activity"/>
    <property type="evidence" value="ECO:0007669"/>
    <property type="project" value="UniProtKB-UniRule"/>
</dbReference>
<evidence type="ECO:0000313" key="18">
    <source>
        <dbReference type="EMBL" id="THC91022.1"/>
    </source>
</evidence>
<comment type="function">
    <text evidence="2">Secreted tripeptidyl-peptidase which degrades proteins at acidic pHs and is involved in virulence.</text>
</comment>
<evidence type="ECO:0000256" key="8">
    <source>
        <dbReference type="ARBA" id="ARBA00022729"/>
    </source>
</evidence>
<evidence type="ECO:0000256" key="12">
    <source>
        <dbReference type="ARBA" id="ARBA00023026"/>
    </source>
</evidence>
<comment type="caution">
    <text evidence="18">The sequence shown here is derived from an EMBL/GenBank/DDBJ whole genome shotgun (WGS) entry which is preliminary data.</text>
</comment>
<sequence length="750" mass="82249">MFQLPWTVFLLLLFCGLPYGLHTRDLPYVVKSSVTVPAGWSRIAAPPRTQIINIRIGLQQNQIEDVERHLLEVSDPSHPRYGQHLSAQEVNQLAQPSRVSVDAVTTWLRQHVPDAQKWAFSRERDWLSLSLSVGELEDLLQTEYGIFQHVDGEQHIRCLSWSLPAAVVDHIDVIEPTNVFIRPKAQSRYGGPPPPDWELEHRMPTFAELVDEDILERGHLDIPTREELSDAPSVQEACNRLAISTTCLSVLYGIWGYTQQVPDRNSIALVNFLGEVNNRSDIDLFLRRHHPAAAEAKAAYNFSTEIVADGDNRQSLLSPEDLDAHKGFEGALDAQTILGLSWPMPLTTYNVGSKPPFHATAGTVENTNEPYLTWLEYILAKDTLPNVISISYADDEKTVPPNYARRVCNEFAKLGARGVTVLVASGDWGVGEDAQCFSGSNPEETRFAPSFPASCPYVTSVGGTRLLEEQEIVGFDGRGSFVTGGGFSEIFDQPPYQREAVGTYIADLGDKHAGLYNAAGRGIPDISAMSYHYSVLYNGQAHLQDGTSGSAPTVASIIGMVNDALIAEGRPPLGFLNPWIYSRAHTGFRDVTWGSNRGCNTSGFPATTGWDAATGFGTPWFPALKKLALESKFRHTTPCKGAKTRDVGDYAQTEVGFYVLHKSNYDIGFCCVLAKMEATEATPQEETETHVLSDPFVPFPDTKPVSSPILTLRALLVGCLCGTLVNASNIYLGLKAGWTSSANIFGVSGM</sequence>
<evidence type="ECO:0000256" key="14">
    <source>
        <dbReference type="ARBA" id="ARBA00023180"/>
    </source>
</evidence>
<feature type="active site" description="Charge relay system" evidence="15">
    <location>
        <position position="548"/>
    </location>
</feature>
<dbReference type="GO" id="GO:0008240">
    <property type="term" value="F:tripeptidyl-peptidase activity"/>
    <property type="evidence" value="ECO:0007669"/>
    <property type="project" value="UniProtKB-EC"/>
</dbReference>
<dbReference type="EC" id="3.4.14.10" evidence="4"/>
<dbReference type="SMART" id="SM00944">
    <property type="entry name" value="Pro-kuma_activ"/>
    <property type="match status" value="1"/>
</dbReference>
<dbReference type="Gene3D" id="3.40.50.200">
    <property type="entry name" value="Peptidase S8/S53 domain"/>
    <property type="match status" value="1"/>
</dbReference>
<dbReference type="STRING" id="1220188.A0A4S3J860"/>
<reference evidence="18 19" key="1">
    <citation type="submission" date="2019-03" db="EMBL/GenBank/DDBJ databases">
        <title>The genome sequence of a newly discovered highly antifungal drug resistant Aspergillus species, Aspergillus tanneri NIH 1004.</title>
        <authorList>
            <person name="Mounaud S."/>
            <person name="Singh I."/>
            <person name="Joardar V."/>
            <person name="Pakala S."/>
            <person name="Pakala S."/>
            <person name="Venepally P."/>
            <person name="Hoover J."/>
            <person name="Nierman W."/>
            <person name="Chung J."/>
            <person name="Losada L."/>
        </authorList>
    </citation>
    <scope>NUCLEOTIDE SEQUENCE [LARGE SCALE GENOMIC DNA]</scope>
    <source>
        <strain evidence="18 19">NIH1004</strain>
    </source>
</reference>
<keyword evidence="7 15" id="KW-0479">Metal-binding</keyword>
<dbReference type="Pfam" id="PF09286">
    <property type="entry name" value="Pro-kuma_activ"/>
    <property type="match status" value="1"/>
</dbReference>
<dbReference type="SUPFAM" id="SSF54897">
    <property type="entry name" value="Protease propeptides/inhibitors"/>
    <property type="match status" value="1"/>
</dbReference>
<evidence type="ECO:0000313" key="19">
    <source>
        <dbReference type="Proteomes" id="UP000308092"/>
    </source>
</evidence>
<evidence type="ECO:0000256" key="6">
    <source>
        <dbReference type="ARBA" id="ARBA00022670"/>
    </source>
</evidence>
<evidence type="ECO:0000256" key="13">
    <source>
        <dbReference type="ARBA" id="ARBA00023145"/>
    </source>
</evidence>
<feature type="binding site" evidence="15">
    <location>
        <position position="590"/>
    </location>
    <ligand>
        <name>Ca(2+)</name>
        <dbReference type="ChEBI" id="CHEBI:29108"/>
    </ligand>
</feature>
<evidence type="ECO:0000256" key="3">
    <source>
        <dbReference type="ARBA" id="ARBA00004239"/>
    </source>
</evidence>
<dbReference type="CDD" id="cd04056">
    <property type="entry name" value="Peptidases_S53"/>
    <property type="match status" value="1"/>
</dbReference>
<evidence type="ECO:0000256" key="1">
    <source>
        <dbReference type="ARBA" id="ARBA00001910"/>
    </source>
</evidence>
<evidence type="ECO:0000256" key="10">
    <source>
        <dbReference type="ARBA" id="ARBA00022825"/>
    </source>
</evidence>
<evidence type="ECO:0000256" key="11">
    <source>
        <dbReference type="ARBA" id="ARBA00022837"/>
    </source>
</evidence>
<feature type="binding site" evidence="15">
    <location>
        <position position="609"/>
    </location>
    <ligand>
        <name>Ca(2+)</name>
        <dbReference type="ChEBI" id="CHEBI:29108"/>
    </ligand>
</feature>
<comment type="catalytic activity">
    <reaction evidence="1">
        <text>Release of an N-terminal tripeptide from a polypeptide.</text>
        <dbReference type="EC" id="3.4.14.10"/>
    </reaction>
</comment>
<keyword evidence="11 15" id="KW-0106">Calcium</keyword>
<keyword evidence="9 15" id="KW-0378">Hydrolase</keyword>
<evidence type="ECO:0000256" key="5">
    <source>
        <dbReference type="ARBA" id="ARBA00022525"/>
    </source>
</evidence>
<dbReference type="SUPFAM" id="SSF52743">
    <property type="entry name" value="Subtilisin-like"/>
    <property type="match status" value="1"/>
</dbReference>
<keyword evidence="12" id="KW-0843">Virulence</keyword>
<feature type="domain" description="Peptidase S53" evidence="17">
    <location>
        <begin position="242"/>
        <end position="631"/>
    </location>
</feature>
<dbReference type="FunFam" id="3.40.50.200:FF:000015">
    <property type="entry name" value="Tripeptidyl peptidase A"/>
    <property type="match status" value="1"/>
</dbReference>
<evidence type="ECO:0000256" key="2">
    <source>
        <dbReference type="ARBA" id="ARBA00002451"/>
    </source>
</evidence>
<protein>
    <recommendedName>
        <fullName evidence="4">tripeptidyl-peptidase II</fullName>
        <ecNumber evidence="4">3.4.14.10</ecNumber>
    </recommendedName>
</protein>
<evidence type="ECO:0000256" key="7">
    <source>
        <dbReference type="ARBA" id="ARBA00022723"/>
    </source>
</evidence>
<evidence type="ECO:0000256" key="16">
    <source>
        <dbReference type="SAM" id="SignalP"/>
    </source>
</evidence>
<proteinExistence type="predicted"/>
<dbReference type="Proteomes" id="UP000308092">
    <property type="component" value="Unassembled WGS sequence"/>
</dbReference>
<feature type="signal peptide" evidence="16">
    <location>
        <begin position="1"/>
        <end position="23"/>
    </location>
</feature>
<feature type="active site" description="Charge relay system" evidence="15">
    <location>
        <position position="333"/>
    </location>
</feature>
<keyword evidence="13" id="KW-0865">Zymogen</keyword>
<evidence type="ECO:0000256" key="9">
    <source>
        <dbReference type="ARBA" id="ARBA00022801"/>
    </source>
</evidence>
<feature type="active site" description="Charge relay system" evidence="15">
    <location>
        <position position="329"/>
    </location>
</feature>
<evidence type="ECO:0000259" key="17">
    <source>
        <dbReference type="PROSITE" id="PS51695"/>
    </source>
</evidence>
<dbReference type="InterPro" id="IPR015366">
    <property type="entry name" value="S53_propep"/>
</dbReference>
<dbReference type="PANTHER" id="PTHR14218">
    <property type="entry name" value="PROTEASE S8 TRIPEPTIDYL PEPTIDASE I CLN2"/>
    <property type="match status" value="1"/>
</dbReference>
<dbReference type="GO" id="GO:0005576">
    <property type="term" value="C:extracellular region"/>
    <property type="evidence" value="ECO:0007669"/>
    <property type="project" value="UniProtKB-SubCell"/>
</dbReference>
<gene>
    <name evidence="18" type="ORF">EYZ11_009504</name>
</gene>
<keyword evidence="14" id="KW-0325">Glycoprotein</keyword>
<evidence type="ECO:0000256" key="4">
    <source>
        <dbReference type="ARBA" id="ARBA00012462"/>
    </source>
</evidence>
<accession>A0A4S3J860</accession>
<keyword evidence="8 16" id="KW-0732">Signal</keyword>
<dbReference type="PROSITE" id="PS51695">
    <property type="entry name" value="SEDOLISIN"/>
    <property type="match status" value="1"/>
</dbReference>
<dbReference type="CDD" id="cd11377">
    <property type="entry name" value="Pro-peptidase_S53"/>
    <property type="match status" value="1"/>
</dbReference>
<dbReference type="GO" id="GO:0046872">
    <property type="term" value="F:metal ion binding"/>
    <property type="evidence" value="ECO:0007669"/>
    <property type="project" value="UniProtKB-UniRule"/>
</dbReference>
<evidence type="ECO:0000256" key="15">
    <source>
        <dbReference type="PROSITE-ProRule" id="PRU01032"/>
    </source>
</evidence>